<name>M1VC81_CYAM1</name>
<dbReference type="SUPFAM" id="SSF53474">
    <property type="entry name" value="alpha/beta-Hydrolases"/>
    <property type="match status" value="1"/>
</dbReference>
<keyword evidence="5" id="KW-1185">Reference proteome</keyword>
<accession>M1VC81</accession>
<dbReference type="Gene3D" id="3.40.50.1820">
    <property type="entry name" value="alpha/beta hydrolase"/>
    <property type="match status" value="1"/>
</dbReference>
<reference evidence="4 5" key="1">
    <citation type="journal article" date="2004" name="Nature">
        <title>Genome sequence of the ultrasmall unicellular red alga Cyanidioschyzon merolae 10D.</title>
        <authorList>
            <person name="Matsuzaki M."/>
            <person name="Misumi O."/>
            <person name="Shin-i T."/>
            <person name="Maruyama S."/>
            <person name="Takahara M."/>
            <person name="Miyagishima S."/>
            <person name="Mori T."/>
            <person name="Nishida K."/>
            <person name="Yagisawa F."/>
            <person name="Nishida K."/>
            <person name="Yoshida Y."/>
            <person name="Nishimura Y."/>
            <person name="Nakao S."/>
            <person name="Kobayashi T."/>
            <person name="Momoyama Y."/>
            <person name="Higashiyama T."/>
            <person name="Minoda A."/>
            <person name="Sano M."/>
            <person name="Nomoto H."/>
            <person name="Oishi K."/>
            <person name="Hayashi H."/>
            <person name="Ohta F."/>
            <person name="Nishizaka S."/>
            <person name="Haga S."/>
            <person name="Miura S."/>
            <person name="Morishita T."/>
            <person name="Kabeya Y."/>
            <person name="Terasawa K."/>
            <person name="Suzuki Y."/>
            <person name="Ishii Y."/>
            <person name="Asakawa S."/>
            <person name="Takano H."/>
            <person name="Ohta N."/>
            <person name="Kuroiwa H."/>
            <person name="Tanaka K."/>
            <person name="Shimizu N."/>
            <person name="Sugano S."/>
            <person name="Sato N."/>
            <person name="Nozaki H."/>
            <person name="Ogasawara N."/>
            <person name="Kohara Y."/>
            <person name="Kuroiwa T."/>
        </authorList>
    </citation>
    <scope>NUCLEOTIDE SEQUENCE [LARGE SCALE GENOMIC DNA]</scope>
    <source>
        <strain evidence="4 5">10D</strain>
    </source>
</reference>
<dbReference type="AlphaFoldDB" id="M1VC81"/>
<evidence type="ECO:0000259" key="3">
    <source>
        <dbReference type="Pfam" id="PF05057"/>
    </source>
</evidence>
<dbReference type="RefSeq" id="XP_005539100.1">
    <property type="nucleotide sequence ID" value="XM_005539043.1"/>
</dbReference>
<proteinExistence type="predicted"/>
<dbReference type="OrthoDB" id="273452at2759"/>
<organism evidence="4 5">
    <name type="scientific">Cyanidioschyzon merolae (strain NIES-3377 / 10D)</name>
    <name type="common">Unicellular red alga</name>
    <dbReference type="NCBI Taxonomy" id="280699"/>
    <lineage>
        <taxon>Eukaryota</taxon>
        <taxon>Rhodophyta</taxon>
        <taxon>Bangiophyceae</taxon>
        <taxon>Cyanidiales</taxon>
        <taxon>Cyanidiaceae</taxon>
        <taxon>Cyanidioschyzon</taxon>
    </lineage>
</organism>
<dbReference type="HOGENOM" id="CLU_044139_0_0_1"/>
<evidence type="ECO:0000256" key="1">
    <source>
        <dbReference type="SAM" id="MobiDB-lite"/>
    </source>
</evidence>
<dbReference type="KEGG" id="cme:CYME_CMT035C"/>
<evidence type="ECO:0000256" key="2">
    <source>
        <dbReference type="SAM" id="Phobius"/>
    </source>
</evidence>
<feature type="domain" description="DUF676" evidence="3">
    <location>
        <begin position="65"/>
        <end position="257"/>
    </location>
</feature>
<gene>
    <name evidence="4" type="ORF">CYME_CMT035C</name>
</gene>
<dbReference type="eggNOG" id="KOG4372">
    <property type="taxonomic scope" value="Eukaryota"/>
</dbReference>
<feature type="region of interest" description="Disordered" evidence="1">
    <location>
        <begin position="28"/>
        <end position="51"/>
    </location>
</feature>
<protein>
    <recommendedName>
        <fullName evidence="3">DUF676 domain-containing protein</fullName>
    </recommendedName>
</protein>
<evidence type="ECO:0000313" key="5">
    <source>
        <dbReference type="Proteomes" id="UP000007014"/>
    </source>
</evidence>
<evidence type="ECO:0000313" key="4">
    <source>
        <dbReference type="EMBL" id="BAM83064.1"/>
    </source>
</evidence>
<dbReference type="EMBL" id="AP006502">
    <property type="protein sequence ID" value="BAM83064.1"/>
    <property type="molecule type" value="Genomic_DNA"/>
</dbReference>
<reference evidence="4 5" key="2">
    <citation type="journal article" date="2007" name="BMC Biol.">
        <title>A 100%-complete sequence reveals unusually simple genomic features in the hot-spring red alga Cyanidioschyzon merolae.</title>
        <authorList>
            <person name="Nozaki H."/>
            <person name="Takano H."/>
            <person name="Misumi O."/>
            <person name="Terasawa K."/>
            <person name="Matsuzaki M."/>
            <person name="Maruyama S."/>
            <person name="Nishida K."/>
            <person name="Yagisawa F."/>
            <person name="Yoshida Y."/>
            <person name="Fujiwara T."/>
            <person name="Takio S."/>
            <person name="Tamura K."/>
            <person name="Chung S.J."/>
            <person name="Nakamura S."/>
            <person name="Kuroiwa H."/>
            <person name="Tanaka K."/>
            <person name="Sato N."/>
            <person name="Kuroiwa T."/>
        </authorList>
    </citation>
    <scope>NUCLEOTIDE SEQUENCE [LARGE SCALE GENOMIC DNA]</scope>
    <source>
        <strain evidence="4 5">10D</strain>
    </source>
</reference>
<dbReference type="InterPro" id="IPR029058">
    <property type="entry name" value="AB_hydrolase_fold"/>
</dbReference>
<dbReference type="PANTHER" id="PTHR12482:SF62">
    <property type="entry name" value="LIPASE ROG1-RELATED"/>
    <property type="match status" value="1"/>
</dbReference>
<dbReference type="GeneID" id="16998154"/>
<feature type="transmembrane region" description="Helical" evidence="2">
    <location>
        <begin position="326"/>
        <end position="347"/>
    </location>
</feature>
<keyword evidence="2" id="KW-0472">Membrane</keyword>
<keyword evidence="2" id="KW-0812">Transmembrane</keyword>
<dbReference type="OMA" id="VEHQAEY"/>
<keyword evidence="2" id="KW-1133">Transmembrane helix</keyword>
<sequence>MFAGEVHVLLLGIDKAQRCHNSNLALTSRRTPLPRSGRAVNTQRRAPPRDAASKLQLQMETSNTSSKHVCFLVHGLQGAPGDLTYLAHALQQRGLLVHTVQCNWRRTTDGISSGGKRVAAEIEHVVADYRSRLQWISLVGFSLGGLYVRSALETLFDDTEGTTKVAGLEPHTLICIATPHLGVSSYGLLRYCPRWSHFLAGVFAGQTGRELFLLDEEQEPLLLRMAQHRAALRAMAAFSVRLLVANLSYDLMVNAGTSLVLPDERRYRVPVTTYEATCIHQAPHVRIWQLRPEAISASSRPETLQLKPDVAGASVLVSPFSSGARVLYLLRSFVYFCGAWLVILCTWDQKTKKKKKNVQHSGGSDREDIERRMASALNQVSWDRYAVEFDAPWIPAHNRIVAWSRNDFGAWLWRHGRPVVDHIATHVENCPSAQLVDADVDRSGTSNSPIDAEPQVS</sequence>
<dbReference type="PANTHER" id="PTHR12482">
    <property type="entry name" value="LIPASE ROG1-RELATED-RELATED"/>
    <property type="match status" value="1"/>
</dbReference>
<dbReference type="Proteomes" id="UP000007014">
    <property type="component" value="Chromosome 20"/>
</dbReference>
<dbReference type="InterPro" id="IPR044294">
    <property type="entry name" value="Lipase-like"/>
</dbReference>
<dbReference type="InterPro" id="IPR007751">
    <property type="entry name" value="DUF676_lipase-like"/>
</dbReference>
<dbReference type="Pfam" id="PF05057">
    <property type="entry name" value="DUF676"/>
    <property type="match status" value="1"/>
</dbReference>
<dbReference type="Gramene" id="CMT035CT">
    <property type="protein sequence ID" value="CMT035CT"/>
    <property type="gene ID" value="CMT035C"/>
</dbReference>